<keyword evidence="9" id="KW-0808">Transferase</keyword>
<dbReference type="GO" id="GO:0019265">
    <property type="term" value="P:glycine biosynthetic process, by transamination of glyoxylate"/>
    <property type="evidence" value="ECO:0007669"/>
    <property type="project" value="TreeGrafter"/>
</dbReference>
<dbReference type="Gene3D" id="3.90.1150.10">
    <property type="entry name" value="Aspartate Aminotransferase, domain 1"/>
    <property type="match status" value="1"/>
</dbReference>
<keyword evidence="9" id="KW-0032">Aminotransferase</keyword>
<dbReference type="InterPro" id="IPR020578">
    <property type="entry name" value="Aminotrans_V_PyrdxlP_BS"/>
</dbReference>
<evidence type="ECO:0000256" key="4">
    <source>
        <dbReference type="PIRSR" id="PIRSR000524-1"/>
    </source>
</evidence>
<dbReference type="PANTHER" id="PTHR21152:SF40">
    <property type="entry name" value="ALANINE--GLYOXYLATE AMINOTRANSFERASE"/>
    <property type="match status" value="1"/>
</dbReference>
<keyword evidence="3 5" id="KW-0663">Pyridoxal phosphate</keyword>
<sequence>MTDSRAASSGATAGVALPYRLRLPGPTAVPERVLKAASRPMVAHRGPEFLDRFQAIQRRLQPILGRSGVPPFLFASTGIGAMESAMVNVVGPGARVLITTNGQWGPVFRRLAEAIGAEVDEVVSDRGAPIDLDGVRRALNDKRYDAVFTVHSESSTGALTDLKALGAIVAESEAVLACDSVSGLGGAEMRADEWGVDVVVSASQKALMCPPGLGIASISEKAWDLINRDDRGPRSYFDYRRFRPMAEKGEPTYTAPVAMLNALDEALTMIGEEGIEAAIARHARLNAALTAGLEALGFSVFPTGTPSPTLVVAKTPEGLSAPALIERLSDGYNAMIAGTRFEDLKDRLVRIGTMGYVTDGEILTDIHQISQAMTDLGRNADEGGAMAATAAKLSA</sequence>
<dbReference type="GO" id="GO:0008453">
    <property type="term" value="F:alanine-glyoxylate transaminase activity"/>
    <property type="evidence" value="ECO:0007669"/>
    <property type="project" value="TreeGrafter"/>
</dbReference>
<dbReference type="SUPFAM" id="SSF53383">
    <property type="entry name" value="PLP-dependent transferases"/>
    <property type="match status" value="1"/>
</dbReference>
<dbReference type="Gene3D" id="3.40.640.10">
    <property type="entry name" value="Type I PLP-dependent aspartate aminotransferase-like (Major domain)"/>
    <property type="match status" value="1"/>
</dbReference>
<dbReference type="AlphaFoldDB" id="A0A8G2F1V3"/>
<feature type="domain" description="Aminotransferase class V" evidence="8">
    <location>
        <begin position="41"/>
        <end position="299"/>
    </location>
</feature>
<comment type="similarity">
    <text evidence="2 6">Belongs to the class-V pyridoxal-phosphate-dependent aminotransferase family.</text>
</comment>
<proteinExistence type="inferred from homology"/>
<evidence type="ECO:0000256" key="3">
    <source>
        <dbReference type="ARBA" id="ARBA00022898"/>
    </source>
</evidence>
<dbReference type="PANTHER" id="PTHR21152">
    <property type="entry name" value="AMINOTRANSFERASE CLASS V"/>
    <property type="match status" value="1"/>
</dbReference>
<keyword evidence="10" id="KW-1185">Reference proteome</keyword>
<dbReference type="Proteomes" id="UP000198615">
    <property type="component" value="Unassembled WGS sequence"/>
</dbReference>
<dbReference type="InterPro" id="IPR015422">
    <property type="entry name" value="PyrdxlP-dep_Trfase_small"/>
</dbReference>
<evidence type="ECO:0000256" key="7">
    <source>
        <dbReference type="RuleBase" id="RU004504"/>
    </source>
</evidence>
<evidence type="ECO:0000313" key="9">
    <source>
        <dbReference type="EMBL" id="SDF28585.1"/>
    </source>
</evidence>
<reference evidence="9 10" key="1">
    <citation type="submission" date="2016-10" db="EMBL/GenBank/DDBJ databases">
        <authorList>
            <person name="Varghese N."/>
            <person name="Submissions S."/>
        </authorList>
    </citation>
    <scope>NUCLEOTIDE SEQUENCE [LARGE SCALE GENOMIC DNA]</scope>
    <source>
        <strain evidence="9 10">DSM 18839</strain>
    </source>
</reference>
<evidence type="ECO:0000256" key="1">
    <source>
        <dbReference type="ARBA" id="ARBA00001933"/>
    </source>
</evidence>
<dbReference type="Pfam" id="PF00266">
    <property type="entry name" value="Aminotran_5"/>
    <property type="match status" value="1"/>
</dbReference>
<dbReference type="InterPro" id="IPR000192">
    <property type="entry name" value="Aminotrans_V_dom"/>
</dbReference>
<dbReference type="PROSITE" id="PS00595">
    <property type="entry name" value="AA_TRANSFER_CLASS_5"/>
    <property type="match status" value="1"/>
</dbReference>
<comment type="cofactor">
    <cofactor evidence="1 5 7">
        <name>pyridoxal 5'-phosphate</name>
        <dbReference type="ChEBI" id="CHEBI:597326"/>
    </cofactor>
</comment>
<evidence type="ECO:0000259" key="8">
    <source>
        <dbReference type="Pfam" id="PF00266"/>
    </source>
</evidence>
<evidence type="ECO:0000313" key="10">
    <source>
        <dbReference type="Proteomes" id="UP000198615"/>
    </source>
</evidence>
<dbReference type="EMBL" id="FNBW01000002">
    <property type="protein sequence ID" value="SDF28585.1"/>
    <property type="molecule type" value="Genomic_DNA"/>
</dbReference>
<evidence type="ECO:0000256" key="5">
    <source>
        <dbReference type="PIRSR" id="PIRSR000524-50"/>
    </source>
</evidence>
<name>A0A8G2F1V3_9PROT</name>
<comment type="caution">
    <text evidence="9">The sequence shown here is derived from an EMBL/GenBank/DDBJ whole genome shotgun (WGS) entry which is preliminary data.</text>
</comment>
<dbReference type="InterPro" id="IPR015421">
    <property type="entry name" value="PyrdxlP-dep_Trfase_major"/>
</dbReference>
<dbReference type="InterPro" id="IPR015424">
    <property type="entry name" value="PyrdxlP-dep_Trfase"/>
</dbReference>
<feature type="binding site" evidence="4">
    <location>
        <position position="350"/>
    </location>
    <ligand>
        <name>substrate</name>
    </ligand>
</feature>
<organism evidence="9 10">
    <name type="scientific">Thalassobaculum litoreum DSM 18839</name>
    <dbReference type="NCBI Taxonomy" id="1123362"/>
    <lineage>
        <taxon>Bacteria</taxon>
        <taxon>Pseudomonadati</taxon>
        <taxon>Pseudomonadota</taxon>
        <taxon>Alphaproteobacteria</taxon>
        <taxon>Rhodospirillales</taxon>
        <taxon>Thalassobaculaceae</taxon>
        <taxon>Thalassobaculum</taxon>
    </lineage>
</organism>
<evidence type="ECO:0000256" key="2">
    <source>
        <dbReference type="ARBA" id="ARBA00009236"/>
    </source>
</evidence>
<dbReference type="PIRSF" id="PIRSF000524">
    <property type="entry name" value="SPT"/>
    <property type="match status" value="1"/>
</dbReference>
<gene>
    <name evidence="9" type="ORF">SAMN05660686_00894</name>
</gene>
<feature type="modified residue" description="N6-(pyridoxal phosphate)lysine" evidence="5">
    <location>
        <position position="205"/>
    </location>
</feature>
<dbReference type="GO" id="GO:0004760">
    <property type="term" value="F:L-serine-pyruvate transaminase activity"/>
    <property type="evidence" value="ECO:0007669"/>
    <property type="project" value="TreeGrafter"/>
</dbReference>
<accession>A0A8G2F1V3</accession>
<evidence type="ECO:0000256" key="6">
    <source>
        <dbReference type="RuleBase" id="RU004075"/>
    </source>
</evidence>
<protein>
    <submittedName>
        <fullName evidence="9">Aspartate aminotransferase</fullName>
    </submittedName>
</protein>
<dbReference type="RefSeq" id="WP_175474090.1">
    <property type="nucleotide sequence ID" value="NZ_FNBW01000002.1"/>
</dbReference>
<dbReference type="InterPro" id="IPR024169">
    <property type="entry name" value="SP_NH2Trfase/AEP_transaminase"/>
</dbReference>